<protein>
    <submittedName>
        <fullName evidence="2">Cupin domain-containing protein</fullName>
    </submittedName>
</protein>
<organism evidence="2 3">
    <name type="scientific">Thermatribacter velox</name>
    <dbReference type="NCBI Taxonomy" id="3039681"/>
    <lineage>
        <taxon>Bacteria</taxon>
        <taxon>Pseudomonadati</taxon>
        <taxon>Atribacterota</taxon>
        <taxon>Atribacteria</taxon>
        <taxon>Atribacterales</taxon>
        <taxon>Thermatribacteraceae</taxon>
        <taxon>Thermatribacter</taxon>
    </lineage>
</organism>
<accession>A0ABZ2YBQ8</accession>
<dbReference type="SUPFAM" id="SSF51182">
    <property type="entry name" value="RmlC-like cupins"/>
    <property type="match status" value="1"/>
</dbReference>
<dbReference type="RefSeq" id="WP_369018603.1">
    <property type="nucleotide sequence ID" value="NZ_CP121689.1"/>
</dbReference>
<dbReference type="Proteomes" id="UP001461341">
    <property type="component" value="Chromosome"/>
</dbReference>
<name>A0ABZ2YBQ8_9BACT</name>
<dbReference type="Pfam" id="PF07883">
    <property type="entry name" value="Cupin_2"/>
    <property type="match status" value="1"/>
</dbReference>
<dbReference type="InterPro" id="IPR011051">
    <property type="entry name" value="RmlC_Cupin_sf"/>
</dbReference>
<proteinExistence type="predicted"/>
<reference evidence="2 3" key="1">
    <citation type="submission" date="2023-03" db="EMBL/GenBank/DDBJ databases">
        <title>Novel Species.</title>
        <authorList>
            <person name="Ma S."/>
        </authorList>
    </citation>
    <scope>NUCLEOTIDE SEQUENCE [LARGE SCALE GENOMIC DNA]</scope>
    <source>
        <strain evidence="2 3">B11</strain>
    </source>
</reference>
<gene>
    <name evidence="2" type="ORF">QBE54_01525</name>
</gene>
<dbReference type="CDD" id="cd20290">
    <property type="entry name" value="cupin_Mj0764-like"/>
    <property type="match status" value="1"/>
</dbReference>
<dbReference type="InterPro" id="IPR014710">
    <property type="entry name" value="RmlC-like_jellyroll"/>
</dbReference>
<keyword evidence="3" id="KW-1185">Reference proteome</keyword>
<dbReference type="Gene3D" id="2.60.120.10">
    <property type="entry name" value="Jelly Rolls"/>
    <property type="match status" value="1"/>
</dbReference>
<dbReference type="EMBL" id="CP121689">
    <property type="protein sequence ID" value="WZL76440.1"/>
    <property type="molecule type" value="Genomic_DNA"/>
</dbReference>
<evidence type="ECO:0000259" key="1">
    <source>
        <dbReference type="Pfam" id="PF07883"/>
    </source>
</evidence>
<sequence>MKPKVYHFSSQEGKLIERIVDQEEAQINHIILPSGEKVPEHHSNSNVYLIIIQGEMSLSLEGEKGRYSRGSILQIPYHTRMLIENEGEEPLEFFVVKAPHPEKYKK</sequence>
<evidence type="ECO:0000313" key="3">
    <source>
        <dbReference type="Proteomes" id="UP001461341"/>
    </source>
</evidence>
<evidence type="ECO:0000313" key="2">
    <source>
        <dbReference type="EMBL" id="WZL76440.1"/>
    </source>
</evidence>
<dbReference type="InterPro" id="IPR013096">
    <property type="entry name" value="Cupin_2"/>
</dbReference>
<feature type="domain" description="Cupin type-2" evidence="1">
    <location>
        <begin position="30"/>
        <end position="96"/>
    </location>
</feature>